<gene>
    <name evidence="8" type="ORF">Cgig2_018890</name>
</gene>
<evidence type="ECO:0008006" key="10">
    <source>
        <dbReference type="Google" id="ProtNLM"/>
    </source>
</evidence>
<reference evidence="8" key="1">
    <citation type="submission" date="2022-04" db="EMBL/GenBank/DDBJ databases">
        <title>Carnegiea gigantea Genome sequencing and assembly v2.</title>
        <authorList>
            <person name="Copetti D."/>
            <person name="Sanderson M.J."/>
            <person name="Burquez A."/>
            <person name="Wojciechowski M.F."/>
        </authorList>
    </citation>
    <scope>NUCLEOTIDE SEQUENCE</scope>
    <source>
        <strain evidence="8">SGP5-SGP5p</strain>
        <tissue evidence="8">Aerial part</tissue>
    </source>
</reference>
<feature type="transmembrane region" description="Helical" evidence="7">
    <location>
        <begin position="147"/>
        <end position="169"/>
    </location>
</feature>
<evidence type="ECO:0000256" key="2">
    <source>
        <dbReference type="ARBA" id="ARBA00022692"/>
    </source>
</evidence>
<dbReference type="GO" id="GO:0005789">
    <property type="term" value="C:endoplasmic reticulum membrane"/>
    <property type="evidence" value="ECO:0007669"/>
    <property type="project" value="UniProtKB-SubCell"/>
</dbReference>
<sequence length="222" mass="24334">MTANTQSEASTSSDSTATTTSSDPGLILSNTDPIRTFLTCSSSNLPDDLRQSAICLSSHPSIPYKSLRSIWVASDPATRPPLSVLLHGSSFLFTSPKPREKSEELKARLKKLEELAERKAYAELVKDITPKKQTDEPFSSYKDQIGFGLHVVVTMFTGYLVGYIAFRALFGRNPIMGAAGGVTGLICAMLVETLLFIIRTSDYNERSSKPKPPSNLRIKKNQ</sequence>
<evidence type="ECO:0000313" key="9">
    <source>
        <dbReference type="Proteomes" id="UP001153076"/>
    </source>
</evidence>
<dbReference type="PANTHER" id="PTHR31394:SF1">
    <property type="entry name" value="TRANSMEMBRANE PROTEIN 199"/>
    <property type="match status" value="1"/>
</dbReference>
<dbReference type="PANTHER" id="PTHR31394">
    <property type="entry name" value="TRANSMEMBRANE PROTEIN 199"/>
    <property type="match status" value="1"/>
</dbReference>
<comment type="caution">
    <text evidence="8">The sequence shown here is derived from an EMBL/GenBank/DDBJ whole genome shotgun (WGS) entry which is preliminary data.</text>
</comment>
<dbReference type="Proteomes" id="UP001153076">
    <property type="component" value="Unassembled WGS sequence"/>
</dbReference>
<dbReference type="GO" id="GO:0070072">
    <property type="term" value="P:vacuolar proton-transporting V-type ATPase complex assembly"/>
    <property type="evidence" value="ECO:0007669"/>
    <property type="project" value="InterPro"/>
</dbReference>
<evidence type="ECO:0000313" key="8">
    <source>
        <dbReference type="EMBL" id="KAJ8438979.1"/>
    </source>
</evidence>
<keyword evidence="3" id="KW-0256">Endoplasmic reticulum</keyword>
<evidence type="ECO:0000256" key="5">
    <source>
        <dbReference type="ARBA" id="ARBA00023136"/>
    </source>
</evidence>
<proteinExistence type="predicted"/>
<dbReference type="EMBL" id="JAKOGI010000235">
    <property type="protein sequence ID" value="KAJ8438979.1"/>
    <property type="molecule type" value="Genomic_DNA"/>
</dbReference>
<dbReference type="OrthoDB" id="2018698at2759"/>
<dbReference type="Pfam" id="PF11712">
    <property type="entry name" value="Vma12"/>
    <property type="match status" value="1"/>
</dbReference>
<keyword evidence="4 7" id="KW-1133">Transmembrane helix</keyword>
<keyword evidence="9" id="KW-1185">Reference proteome</keyword>
<evidence type="ECO:0000256" key="1">
    <source>
        <dbReference type="ARBA" id="ARBA00004477"/>
    </source>
</evidence>
<organism evidence="8 9">
    <name type="scientific">Carnegiea gigantea</name>
    <dbReference type="NCBI Taxonomy" id="171969"/>
    <lineage>
        <taxon>Eukaryota</taxon>
        <taxon>Viridiplantae</taxon>
        <taxon>Streptophyta</taxon>
        <taxon>Embryophyta</taxon>
        <taxon>Tracheophyta</taxon>
        <taxon>Spermatophyta</taxon>
        <taxon>Magnoliopsida</taxon>
        <taxon>eudicotyledons</taxon>
        <taxon>Gunneridae</taxon>
        <taxon>Pentapetalae</taxon>
        <taxon>Caryophyllales</taxon>
        <taxon>Cactineae</taxon>
        <taxon>Cactaceae</taxon>
        <taxon>Cactoideae</taxon>
        <taxon>Echinocereeae</taxon>
        <taxon>Carnegiea</taxon>
    </lineage>
</organism>
<evidence type="ECO:0000256" key="3">
    <source>
        <dbReference type="ARBA" id="ARBA00022824"/>
    </source>
</evidence>
<evidence type="ECO:0000256" key="6">
    <source>
        <dbReference type="SAM" id="MobiDB-lite"/>
    </source>
</evidence>
<protein>
    <recommendedName>
        <fullName evidence="10">ATPase, vacuolar ER assembly factor, Vma12</fullName>
    </recommendedName>
</protein>
<feature type="region of interest" description="Disordered" evidence="6">
    <location>
        <begin position="1"/>
        <end position="28"/>
    </location>
</feature>
<accession>A0A9Q1K8S7</accession>
<evidence type="ECO:0000256" key="7">
    <source>
        <dbReference type="SAM" id="Phobius"/>
    </source>
</evidence>
<dbReference type="AlphaFoldDB" id="A0A9Q1K8S7"/>
<comment type="subcellular location">
    <subcellularLocation>
        <location evidence="1">Endoplasmic reticulum membrane</location>
        <topology evidence="1">Multi-pass membrane protein</topology>
    </subcellularLocation>
</comment>
<keyword evidence="5 7" id="KW-0472">Membrane</keyword>
<feature type="compositionally biased region" description="Low complexity" evidence="6">
    <location>
        <begin position="9"/>
        <end position="23"/>
    </location>
</feature>
<keyword evidence="2 7" id="KW-0812">Transmembrane</keyword>
<name>A0A9Q1K8S7_9CARY</name>
<evidence type="ECO:0000256" key="4">
    <source>
        <dbReference type="ARBA" id="ARBA00022989"/>
    </source>
</evidence>
<dbReference type="InterPro" id="IPR021013">
    <property type="entry name" value="ATPase_Vma12"/>
</dbReference>
<feature type="transmembrane region" description="Helical" evidence="7">
    <location>
        <begin position="175"/>
        <end position="198"/>
    </location>
</feature>